<name>A0A2U2X0U6_9FLAO</name>
<evidence type="ECO:0000313" key="2">
    <source>
        <dbReference type="EMBL" id="PWH81406.1"/>
    </source>
</evidence>
<proteinExistence type="predicted"/>
<keyword evidence="3" id="KW-1185">Reference proteome</keyword>
<dbReference type="EMBL" id="QFRI01000007">
    <property type="protein sequence ID" value="PWH81406.1"/>
    <property type="molecule type" value="Genomic_DNA"/>
</dbReference>
<reference evidence="2 3" key="1">
    <citation type="submission" date="2018-05" db="EMBL/GenBank/DDBJ databases">
        <title>Algibacter marinivivus sp. nov., isolated from sample around a algae.</title>
        <authorList>
            <person name="Zhong X."/>
        </authorList>
    </citation>
    <scope>NUCLEOTIDE SEQUENCE [LARGE SCALE GENOMIC DNA]</scope>
    <source>
        <strain evidence="2 3">ZY111</strain>
    </source>
</reference>
<keyword evidence="1" id="KW-0732">Signal</keyword>
<sequence length="174" mass="19871">MKNKSTLLFCTFLLICCFSLTVNAQKKKANNDFTINVVKYSDRPNYENEHIHIIELKNNSKFKSNYTLSLASNNCNDKSSKLNDKKELNINAEIYFESSNKKQMAVDLISLEPNESIRMRVKTRRKKSAKLNSWNCSSISVTKLSQNKSKNAKANISESITIKTFVPNPNNKGH</sequence>
<feature type="signal peptide" evidence="1">
    <location>
        <begin position="1"/>
        <end position="24"/>
    </location>
</feature>
<evidence type="ECO:0008006" key="4">
    <source>
        <dbReference type="Google" id="ProtNLM"/>
    </source>
</evidence>
<gene>
    <name evidence="2" type="ORF">DIS18_14805</name>
</gene>
<organism evidence="2 3">
    <name type="scientific">Algibacter marinivivus</name>
    <dbReference type="NCBI Taxonomy" id="2100723"/>
    <lineage>
        <taxon>Bacteria</taxon>
        <taxon>Pseudomonadati</taxon>
        <taxon>Bacteroidota</taxon>
        <taxon>Flavobacteriia</taxon>
        <taxon>Flavobacteriales</taxon>
        <taxon>Flavobacteriaceae</taxon>
        <taxon>Algibacter</taxon>
    </lineage>
</organism>
<feature type="chain" id="PRO_5015532846" description="Lamin Tail Domain" evidence="1">
    <location>
        <begin position="25"/>
        <end position="174"/>
    </location>
</feature>
<reference evidence="3" key="3">
    <citation type="submission" date="2018-05" db="EMBL/GenBank/DDBJ databases">
        <authorList>
            <person name="Lu D."/>
        </authorList>
    </citation>
    <scope>NUCLEOTIDE SEQUENCE [LARGE SCALE GENOMIC DNA]</scope>
    <source>
        <strain evidence="3">ZY111</strain>
    </source>
</reference>
<evidence type="ECO:0000313" key="3">
    <source>
        <dbReference type="Proteomes" id="UP000245375"/>
    </source>
</evidence>
<dbReference type="OrthoDB" id="1445001at2"/>
<protein>
    <recommendedName>
        <fullName evidence="4">Lamin Tail Domain</fullName>
    </recommendedName>
</protein>
<accession>A0A2U2X0U6</accession>
<dbReference type="RefSeq" id="WP_109353867.1">
    <property type="nucleotide sequence ID" value="NZ_QFRI01000007.1"/>
</dbReference>
<dbReference type="AlphaFoldDB" id="A0A2U2X0U6"/>
<comment type="caution">
    <text evidence="2">The sequence shown here is derived from an EMBL/GenBank/DDBJ whole genome shotgun (WGS) entry which is preliminary data.</text>
</comment>
<evidence type="ECO:0000256" key="1">
    <source>
        <dbReference type="SAM" id="SignalP"/>
    </source>
</evidence>
<reference evidence="3" key="2">
    <citation type="submission" date="2018-05" db="EMBL/GenBank/DDBJ databases">
        <title>Algibacter marinivivus sp. nov., isolated from sample around a algae.</title>
        <authorList>
            <person name="Lu D."/>
        </authorList>
    </citation>
    <scope>NUCLEOTIDE SEQUENCE [LARGE SCALE GENOMIC DNA]</scope>
    <source>
        <strain evidence="3">ZY111</strain>
    </source>
</reference>
<dbReference type="Proteomes" id="UP000245375">
    <property type="component" value="Unassembled WGS sequence"/>
</dbReference>